<keyword evidence="2" id="KW-1185">Reference proteome</keyword>
<sequence>MWRTLGKEGLAVRAPWPVVDEEDKLLTRQAKFLRDALKTFRTATGKAKKG</sequence>
<proteinExistence type="predicted"/>
<dbReference type="InterPro" id="IPR009080">
    <property type="entry name" value="tRNAsynth_Ia_anticodon-bd"/>
</dbReference>
<evidence type="ECO:0000313" key="2">
    <source>
        <dbReference type="Proteomes" id="UP000266841"/>
    </source>
</evidence>
<protein>
    <submittedName>
        <fullName evidence="1">Uncharacterized protein</fullName>
    </submittedName>
</protein>
<organism evidence="1 2">
    <name type="scientific">Thalassiosira oceanica</name>
    <name type="common">Marine diatom</name>
    <dbReference type="NCBI Taxonomy" id="159749"/>
    <lineage>
        <taxon>Eukaryota</taxon>
        <taxon>Sar</taxon>
        <taxon>Stramenopiles</taxon>
        <taxon>Ochrophyta</taxon>
        <taxon>Bacillariophyta</taxon>
        <taxon>Coscinodiscophyceae</taxon>
        <taxon>Thalassiosirophycidae</taxon>
        <taxon>Thalassiosirales</taxon>
        <taxon>Thalassiosiraceae</taxon>
        <taxon>Thalassiosira</taxon>
    </lineage>
</organism>
<name>K0SMG9_THAOC</name>
<evidence type="ECO:0000313" key="1">
    <source>
        <dbReference type="EMBL" id="EJK66149.1"/>
    </source>
</evidence>
<dbReference type="GO" id="GO:0005524">
    <property type="term" value="F:ATP binding"/>
    <property type="evidence" value="ECO:0007669"/>
    <property type="project" value="InterPro"/>
</dbReference>
<dbReference type="GO" id="GO:0006418">
    <property type="term" value="P:tRNA aminoacylation for protein translation"/>
    <property type="evidence" value="ECO:0007669"/>
    <property type="project" value="InterPro"/>
</dbReference>
<dbReference type="AlphaFoldDB" id="K0SMG9"/>
<dbReference type="SUPFAM" id="SSF47323">
    <property type="entry name" value="Anticodon-binding domain of a subclass of class I aminoacyl-tRNA synthetases"/>
    <property type="match status" value="1"/>
</dbReference>
<feature type="non-terminal residue" evidence="1">
    <location>
        <position position="50"/>
    </location>
</feature>
<dbReference type="GO" id="GO:0004812">
    <property type="term" value="F:aminoacyl-tRNA ligase activity"/>
    <property type="evidence" value="ECO:0007669"/>
    <property type="project" value="InterPro"/>
</dbReference>
<reference evidence="1 2" key="1">
    <citation type="journal article" date="2012" name="Genome Biol.">
        <title>Genome and low-iron response of an oceanic diatom adapted to chronic iron limitation.</title>
        <authorList>
            <person name="Lommer M."/>
            <person name="Specht M."/>
            <person name="Roy A.S."/>
            <person name="Kraemer L."/>
            <person name="Andreson R."/>
            <person name="Gutowska M.A."/>
            <person name="Wolf J."/>
            <person name="Bergner S.V."/>
            <person name="Schilhabel M.B."/>
            <person name="Klostermeier U.C."/>
            <person name="Beiko R.G."/>
            <person name="Rosenstiel P."/>
            <person name="Hippler M."/>
            <person name="Laroche J."/>
        </authorList>
    </citation>
    <scope>NUCLEOTIDE SEQUENCE [LARGE SCALE GENOMIC DNA]</scope>
    <source>
        <strain evidence="1 2">CCMP1005</strain>
    </source>
</reference>
<accession>K0SMG9</accession>
<gene>
    <name evidence="1" type="ORF">THAOC_12941</name>
</gene>
<dbReference type="Proteomes" id="UP000266841">
    <property type="component" value="Unassembled WGS sequence"/>
</dbReference>
<dbReference type="EMBL" id="AGNL01015234">
    <property type="protein sequence ID" value="EJK66149.1"/>
    <property type="molecule type" value="Genomic_DNA"/>
</dbReference>
<comment type="caution">
    <text evidence="1">The sequence shown here is derived from an EMBL/GenBank/DDBJ whole genome shotgun (WGS) entry which is preliminary data.</text>
</comment>